<dbReference type="PANTHER" id="PTHR11759">
    <property type="entry name" value="40S RIBOSOMAL PROTEIN S14/30S RIBOSOMAL PROTEIN S11"/>
    <property type="match status" value="1"/>
</dbReference>
<dbReference type="EMBL" id="MG202008">
    <property type="protein sequence ID" value="ATY40919.1"/>
    <property type="molecule type" value="Genomic_DNA"/>
</dbReference>
<gene>
    <name evidence="4" type="primary">rps11</name>
</gene>
<evidence type="ECO:0000313" key="4">
    <source>
        <dbReference type="EMBL" id="ATY40919.1"/>
    </source>
</evidence>
<keyword evidence="3" id="KW-0687">Ribonucleoprotein</keyword>
<dbReference type="SUPFAM" id="SSF53137">
    <property type="entry name" value="Translational machinery components"/>
    <property type="match status" value="1"/>
</dbReference>
<dbReference type="Gene3D" id="3.30.420.80">
    <property type="entry name" value="Ribosomal protein S11"/>
    <property type="match status" value="1"/>
</dbReference>
<dbReference type="InterPro" id="IPR001971">
    <property type="entry name" value="Ribosomal_uS11"/>
</dbReference>
<dbReference type="Pfam" id="PF00411">
    <property type="entry name" value="Ribosomal_S11"/>
    <property type="match status" value="1"/>
</dbReference>
<reference evidence="4" key="1">
    <citation type="journal article" date="2017" name="Curr. Biol.">
        <title>A New Lineage of Eukaryotes Illuminates Early Mitochondrial Genome Reduction.</title>
        <authorList>
            <person name="Janouskovec J."/>
            <person name="Tikhonenkov D.V."/>
            <person name="Burki F."/>
            <person name="Howe A.T."/>
            <person name="Rohwer F.L."/>
            <person name="Mylnikov A.P."/>
            <person name="Keeling P.J."/>
        </authorList>
    </citation>
    <scope>NUCLEOTIDE SEQUENCE</scope>
    <source>
        <strain evidence="4">TD-1</strain>
    </source>
</reference>
<dbReference type="GeneID" id="35199359"/>
<dbReference type="GO" id="GO:0005840">
    <property type="term" value="C:ribosome"/>
    <property type="evidence" value="ECO:0007669"/>
    <property type="project" value="UniProtKB-KW"/>
</dbReference>
<dbReference type="GO" id="GO:1990904">
    <property type="term" value="C:ribonucleoprotein complex"/>
    <property type="evidence" value="ECO:0007669"/>
    <property type="project" value="UniProtKB-KW"/>
</dbReference>
<dbReference type="HAMAP" id="MF_01310">
    <property type="entry name" value="Ribosomal_uS11"/>
    <property type="match status" value="1"/>
</dbReference>
<evidence type="ECO:0000256" key="1">
    <source>
        <dbReference type="ARBA" id="ARBA00006194"/>
    </source>
</evidence>
<evidence type="ECO:0000256" key="2">
    <source>
        <dbReference type="ARBA" id="ARBA00022980"/>
    </source>
</evidence>
<protein>
    <submittedName>
        <fullName evidence="4">Ribosomal protein S11</fullName>
    </submittedName>
</protein>
<keyword evidence="4" id="KW-0496">Mitochondrion</keyword>
<sequence>MLALRIKRLLERRIRQGGATILIPAATSVGVAAITSSHNNTHIHLADSNGKTLSALSCGTIGFVGAKRSNSYAAQTLARRTADIAVSNGINLLDLKIKGLGRGRFAAAQALRAPRLQIRSLAETTGIPHGGCRPSKRRRL</sequence>
<geneLocation type="mitochondrion" evidence="4"/>
<organism evidence="4">
    <name type="scientific">Ancoracysta twista</name>
    <dbReference type="NCBI Taxonomy" id="2044563"/>
    <lineage>
        <taxon>Eukaryota</taxon>
        <taxon>Provora</taxon>
        <taxon>Nebulidia</taxon>
        <taxon>Nebulidea</taxon>
        <taxon>Nebulidida</taxon>
        <taxon>Nebulidae</taxon>
    </lineage>
</organism>
<accession>A0A2H4R8E3</accession>
<dbReference type="RefSeq" id="YP_009446431.1">
    <property type="nucleotide sequence ID" value="NC_036491.1"/>
</dbReference>
<name>A0A2H4R8E3_9EUKA</name>
<dbReference type="PIRSF" id="PIRSF002131">
    <property type="entry name" value="Ribosomal_S11"/>
    <property type="match status" value="1"/>
</dbReference>
<proteinExistence type="inferred from homology"/>
<keyword evidence="2 4" id="KW-0689">Ribosomal protein</keyword>
<evidence type="ECO:0000256" key="3">
    <source>
        <dbReference type="ARBA" id="ARBA00023274"/>
    </source>
</evidence>
<dbReference type="GO" id="GO:0003735">
    <property type="term" value="F:structural constituent of ribosome"/>
    <property type="evidence" value="ECO:0007669"/>
    <property type="project" value="InterPro"/>
</dbReference>
<dbReference type="AlphaFoldDB" id="A0A2H4R8E3"/>
<dbReference type="GO" id="GO:0006412">
    <property type="term" value="P:translation"/>
    <property type="evidence" value="ECO:0007669"/>
    <property type="project" value="InterPro"/>
</dbReference>
<comment type="similarity">
    <text evidence="1">Belongs to the universal ribosomal protein uS11 family.</text>
</comment>
<dbReference type="InterPro" id="IPR036967">
    <property type="entry name" value="Ribosomal_uS11_sf"/>
</dbReference>